<dbReference type="AlphaFoldDB" id="A0A519BG19"/>
<evidence type="ECO:0000256" key="3">
    <source>
        <dbReference type="ARBA" id="ARBA00020392"/>
    </source>
</evidence>
<dbReference type="Proteomes" id="UP000316562">
    <property type="component" value="Unassembled WGS sequence"/>
</dbReference>
<dbReference type="Gene3D" id="1.10.287.1700">
    <property type="match status" value="1"/>
</dbReference>
<evidence type="ECO:0000256" key="10">
    <source>
        <dbReference type="ARBA" id="ARBA00023225"/>
    </source>
</evidence>
<dbReference type="GO" id="GO:0071973">
    <property type="term" value="P:bacterial-type flagellum-dependent cell motility"/>
    <property type="evidence" value="ECO:0007669"/>
    <property type="project" value="InterPro"/>
</dbReference>
<sequence>MPFKFENILDYRKLIEDKLYVEFSKVQKEYLRVNLTINNIKNKIESYKSNYPDTAAAVSSITDFMVLESGYNGLLSALNQTLKEKDTIEKELEKRRLALLNSKIEFEKINKLKEKYLAIDKLNSIKKEEMLLDDLTSNQYNSRRN</sequence>
<dbReference type="Pfam" id="PF02050">
    <property type="entry name" value="FliJ"/>
    <property type="match status" value="1"/>
</dbReference>
<dbReference type="GO" id="GO:0015031">
    <property type="term" value="P:protein transport"/>
    <property type="evidence" value="ECO:0007669"/>
    <property type="project" value="UniProtKB-KW"/>
</dbReference>
<evidence type="ECO:0000256" key="4">
    <source>
        <dbReference type="ARBA" id="ARBA00022448"/>
    </source>
</evidence>
<evidence type="ECO:0000256" key="2">
    <source>
        <dbReference type="ARBA" id="ARBA00010004"/>
    </source>
</evidence>
<evidence type="ECO:0000256" key="1">
    <source>
        <dbReference type="ARBA" id="ARBA00004413"/>
    </source>
</evidence>
<evidence type="ECO:0000313" key="12">
    <source>
        <dbReference type="Proteomes" id="UP000316562"/>
    </source>
</evidence>
<keyword evidence="6" id="KW-0145">Chemotaxis</keyword>
<keyword evidence="8" id="KW-0653">Protein transport</keyword>
<dbReference type="GO" id="GO:0044781">
    <property type="term" value="P:bacterial-type flagellum organization"/>
    <property type="evidence" value="ECO:0007669"/>
    <property type="project" value="UniProtKB-KW"/>
</dbReference>
<keyword evidence="4" id="KW-0813">Transport</keyword>
<dbReference type="InterPro" id="IPR012823">
    <property type="entry name" value="Flagell_FliJ"/>
</dbReference>
<evidence type="ECO:0000256" key="9">
    <source>
        <dbReference type="ARBA" id="ARBA00023136"/>
    </source>
</evidence>
<keyword evidence="10" id="KW-1006">Bacterial flagellum protein export</keyword>
<proteinExistence type="inferred from homology"/>
<accession>A0A519BG19</accession>
<dbReference type="GO" id="GO:0006935">
    <property type="term" value="P:chemotaxis"/>
    <property type="evidence" value="ECO:0007669"/>
    <property type="project" value="UniProtKB-KW"/>
</dbReference>
<keyword evidence="5" id="KW-1003">Cell membrane</keyword>
<evidence type="ECO:0000256" key="7">
    <source>
        <dbReference type="ARBA" id="ARBA00022795"/>
    </source>
</evidence>
<keyword evidence="7" id="KW-1005">Bacterial flagellum biogenesis</keyword>
<evidence type="ECO:0000313" key="11">
    <source>
        <dbReference type="EMBL" id="RZD16215.1"/>
    </source>
</evidence>
<reference evidence="11 12" key="1">
    <citation type="journal article" date="2019" name="ISME J.">
        <title>Insights into ecological role of a new deltaproteobacterial order Candidatus Acidulodesulfobacterales by metagenomics and metatranscriptomics.</title>
        <authorList>
            <person name="Tan S."/>
            <person name="Liu J."/>
            <person name="Fang Y."/>
            <person name="Hedlund B.P."/>
            <person name="Lian Z.H."/>
            <person name="Huang L.Y."/>
            <person name="Li J.T."/>
            <person name="Huang L.N."/>
            <person name="Li W.J."/>
            <person name="Jiang H.C."/>
            <person name="Dong H.L."/>
            <person name="Shu W.S."/>
        </authorList>
    </citation>
    <scope>NUCLEOTIDE SEQUENCE [LARGE SCALE GENOMIC DNA]</scope>
    <source>
        <strain evidence="11">AP2</strain>
    </source>
</reference>
<dbReference type="NCBIfam" id="TIGR02473">
    <property type="entry name" value="flagell_FliJ"/>
    <property type="match status" value="1"/>
</dbReference>
<comment type="subcellular location">
    <subcellularLocation>
        <location evidence="1">Cell membrane</location>
        <topology evidence="1">Peripheral membrane protein</topology>
        <orientation evidence="1">Cytoplasmic side</orientation>
    </subcellularLocation>
</comment>
<evidence type="ECO:0000256" key="5">
    <source>
        <dbReference type="ARBA" id="ARBA00022475"/>
    </source>
</evidence>
<keyword evidence="11" id="KW-0966">Cell projection</keyword>
<comment type="similarity">
    <text evidence="2">Belongs to the FliJ family.</text>
</comment>
<comment type="caution">
    <text evidence="11">The sequence shown here is derived from an EMBL/GenBank/DDBJ whole genome shotgun (WGS) entry which is preliminary data.</text>
</comment>
<keyword evidence="9" id="KW-0472">Membrane</keyword>
<dbReference type="EMBL" id="SGBC01000003">
    <property type="protein sequence ID" value="RZD16215.1"/>
    <property type="molecule type" value="Genomic_DNA"/>
</dbReference>
<evidence type="ECO:0000256" key="8">
    <source>
        <dbReference type="ARBA" id="ARBA00022927"/>
    </source>
</evidence>
<keyword evidence="11" id="KW-0282">Flagellum</keyword>
<protein>
    <recommendedName>
        <fullName evidence="3">Flagellar FliJ protein</fullName>
    </recommendedName>
</protein>
<name>A0A519BG19_ACIG2</name>
<evidence type="ECO:0000256" key="6">
    <source>
        <dbReference type="ARBA" id="ARBA00022500"/>
    </source>
</evidence>
<organism evidence="11 12">
    <name type="scientific">Acididesulfobacter guangdongensis</name>
    <dbReference type="NCBI Taxonomy" id="2597225"/>
    <lineage>
        <taxon>Bacteria</taxon>
        <taxon>Deltaproteobacteria</taxon>
        <taxon>Candidatus Acidulodesulfobacterales</taxon>
        <taxon>Candidatus Acididesulfobacter</taxon>
    </lineage>
</organism>
<dbReference type="GO" id="GO:0005886">
    <property type="term" value="C:plasma membrane"/>
    <property type="evidence" value="ECO:0007669"/>
    <property type="project" value="UniProtKB-SubCell"/>
</dbReference>
<gene>
    <name evidence="11" type="primary">fliJ</name>
    <name evidence="11" type="ORF">EVJ46_08500</name>
</gene>
<keyword evidence="11" id="KW-0969">Cilium</keyword>
<dbReference type="GO" id="GO:0009288">
    <property type="term" value="C:bacterial-type flagellum"/>
    <property type="evidence" value="ECO:0007669"/>
    <property type="project" value="InterPro"/>
</dbReference>
<dbReference type="InterPro" id="IPR053716">
    <property type="entry name" value="Flag_assembly_chemotaxis_eff"/>
</dbReference>